<keyword evidence="3" id="KW-1185">Reference proteome</keyword>
<evidence type="ECO:0000313" key="3">
    <source>
        <dbReference type="Proteomes" id="UP000037982"/>
    </source>
</evidence>
<dbReference type="Pfam" id="PF17765">
    <property type="entry name" value="MLTR_LBD"/>
    <property type="match status" value="1"/>
</dbReference>
<dbReference type="EMBL" id="LGKG01000002">
    <property type="protein sequence ID" value="KPC66519.1"/>
    <property type="molecule type" value="Genomic_DNA"/>
</dbReference>
<dbReference type="PANTHER" id="PTHR35010">
    <property type="entry name" value="BLL4672 PROTEIN-RELATED"/>
    <property type="match status" value="1"/>
</dbReference>
<proteinExistence type="predicted"/>
<feature type="domain" description="HTH cro/C1-type" evidence="1">
    <location>
        <begin position="34"/>
        <end position="81"/>
    </location>
</feature>
<dbReference type="CDD" id="cd00093">
    <property type="entry name" value="HTH_XRE"/>
    <property type="match status" value="1"/>
</dbReference>
<protein>
    <submittedName>
        <fullName evidence="2">XRE family transcriptional regulator</fullName>
    </submittedName>
</protein>
<dbReference type="SMART" id="SM00530">
    <property type="entry name" value="HTH_XRE"/>
    <property type="match status" value="1"/>
</dbReference>
<evidence type="ECO:0000313" key="2">
    <source>
        <dbReference type="EMBL" id="KPC66519.1"/>
    </source>
</evidence>
<dbReference type="InterPro" id="IPR041413">
    <property type="entry name" value="MLTR_LBD"/>
</dbReference>
<dbReference type="RefSeq" id="WP_053922297.1">
    <property type="nucleotide sequence ID" value="NZ_LGKG01000002.1"/>
</dbReference>
<dbReference type="Proteomes" id="UP000037982">
    <property type="component" value="Unassembled WGS sequence"/>
</dbReference>
<dbReference type="GO" id="GO:0003677">
    <property type="term" value="F:DNA binding"/>
    <property type="evidence" value="ECO:0007669"/>
    <property type="project" value="InterPro"/>
</dbReference>
<dbReference type="SUPFAM" id="SSF47413">
    <property type="entry name" value="lambda repressor-like DNA-binding domains"/>
    <property type="match status" value="1"/>
</dbReference>
<dbReference type="PROSITE" id="PS50943">
    <property type="entry name" value="HTH_CROC1"/>
    <property type="match status" value="1"/>
</dbReference>
<dbReference type="Gene3D" id="3.30.450.180">
    <property type="match status" value="1"/>
</dbReference>
<dbReference type="Gene3D" id="1.10.260.40">
    <property type="entry name" value="lambda repressor-like DNA-binding domains"/>
    <property type="match status" value="1"/>
</dbReference>
<comment type="caution">
    <text evidence="2">The sequence shown here is derived from an EMBL/GenBank/DDBJ whole genome shotgun (WGS) entry which is preliminary data.</text>
</comment>
<dbReference type="PATRIC" id="fig|66876.3.peg.762"/>
<dbReference type="AlphaFoldDB" id="A0A0N0H3S8"/>
<gene>
    <name evidence="2" type="ORF">ADL29_03545</name>
</gene>
<organism evidence="2 3">
    <name type="scientific">Streptomyces chattanoogensis</name>
    <dbReference type="NCBI Taxonomy" id="66876"/>
    <lineage>
        <taxon>Bacteria</taxon>
        <taxon>Bacillati</taxon>
        <taxon>Actinomycetota</taxon>
        <taxon>Actinomycetes</taxon>
        <taxon>Kitasatosporales</taxon>
        <taxon>Streptomycetaceae</taxon>
        <taxon>Streptomyces</taxon>
    </lineage>
</organism>
<dbReference type="Pfam" id="PF13560">
    <property type="entry name" value="HTH_31"/>
    <property type="match status" value="1"/>
</dbReference>
<evidence type="ECO:0000259" key="1">
    <source>
        <dbReference type="PROSITE" id="PS50943"/>
    </source>
</evidence>
<dbReference type="PANTHER" id="PTHR35010:SF2">
    <property type="entry name" value="BLL4672 PROTEIN"/>
    <property type="match status" value="1"/>
</dbReference>
<sequence>MARSELGTYLTARRAAVTPAEVNLPATGYRRVPGLRREEVALLAGVSADYYVRLEQGRERTPSAQVLDALAAALHLDEDGRVHLFRLAGLGPRARAAAVPDRVEPSLLALMDAWPHNPAIVYNRAYDVIASNAIADALFHGWTHSRNLMHVVFTDTAARAFYRDWHDVARNAVAGFRLGHGAAPDDPRVRQVLTELLDSSPEFAELWARHDARGKALERKHFEHREVGPLTLTMQTFDVRSAPGQELVIYHTEPASPSSQALALLGSLAASTLRES</sequence>
<dbReference type="InterPro" id="IPR001387">
    <property type="entry name" value="Cro/C1-type_HTH"/>
</dbReference>
<name>A0A0N0H3S8_9ACTN</name>
<dbReference type="InterPro" id="IPR010982">
    <property type="entry name" value="Lambda_DNA-bd_dom_sf"/>
</dbReference>
<reference evidence="3" key="1">
    <citation type="submission" date="2015-07" db="EMBL/GenBank/DDBJ databases">
        <authorList>
            <person name="Ju K.-S."/>
            <person name="Doroghazi J.R."/>
            <person name="Metcalf W.W."/>
        </authorList>
    </citation>
    <scope>NUCLEOTIDE SEQUENCE [LARGE SCALE GENOMIC DNA]</scope>
    <source>
        <strain evidence="3">NRRL ISP-5002</strain>
    </source>
</reference>
<accession>A0A0N0H3S8</accession>